<accession>A0ABD2N5S9</accession>
<name>A0ABD2N5S9_9CUCU</name>
<reference evidence="1 2" key="1">
    <citation type="journal article" date="2021" name="BMC Biol.">
        <title>Horizontally acquired antibacterial genes associated with adaptive radiation of ladybird beetles.</title>
        <authorList>
            <person name="Li H.S."/>
            <person name="Tang X.F."/>
            <person name="Huang Y.H."/>
            <person name="Xu Z.Y."/>
            <person name="Chen M.L."/>
            <person name="Du X.Y."/>
            <person name="Qiu B.Y."/>
            <person name="Chen P.T."/>
            <person name="Zhang W."/>
            <person name="Slipinski A."/>
            <person name="Escalona H.E."/>
            <person name="Waterhouse R.M."/>
            <person name="Zwick A."/>
            <person name="Pang H."/>
        </authorList>
    </citation>
    <scope>NUCLEOTIDE SEQUENCE [LARGE SCALE GENOMIC DNA]</scope>
    <source>
        <strain evidence="1">SYSU2018</strain>
    </source>
</reference>
<gene>
    <name evidence="1" type="ORF">HHI36_015348</name>
</gene>
<evidence type="ECO:0000313" key="2">
    <source>
        <dbReference type="Proteomes" id="UP001516400"/>
    </source>
</evidence>
<evidence type="ECO:0000313" key="1">
    <source>
        <dbReference type="EMBL" id="KAL3273922.1"/>
    </source>
</evidence>
<dbReference type="EMBL" id="JABFTP020000062">
    <property type="protein sequence ID" value="KAL3273922.1"/>
    <property type="molecule type" value="Genomic_DNA"/>
</dbReference>
<comment type="caution">
    <text evidence="1">The sequence shown here is derived from an EMBL/GenBank/DDBJ whole genome shotgun (WGS) entry which is preliminary data.</text>
</comment>
<sequence length="107" mass="12509">MNLEDENADNLKGKAHRLRTSKMEAFWDGLKKYLKSYCEVSSIQGLNYMVKDGVSWFERLSLHQLLDIVEGDDFYESNTKIYILTLLIKIQQNLKKTAMFQTKKLAI</sequence>
<proteinExistence type="predicted"/>
<dbReference type="AlphaFoldDB" id="A0ABD2N5S9"/>
<protein>
    <submittedName>
        <fullName evidence="1">Uncharacterized protein</fullName>
    </submittedName>
</protein>
<dbReference type="Proteomes" id="UP001516400">
    <property type="component" value="Unassembled WGS sequence"/>
</dbReference>
<organism evidence="1 2">
    <name type="scientific">Cryptolaemus montrouzieri</name>
    <dbReference type="NCBI Taxonomy" id="559131"/>
    <lineage>
        <taxon>Eukaryota</taxon>
        <taxon>Metazoa</taxon>
        <taxon>Ecdysozoa</taxon>
        <taxon>Arthropoda</taxon>
        <taxon>Hexapoda</taxon>
        <taxon>Insecta</taxon>
        <taxon>Pterygota</taxon>
        <taxon>Neoptera</taxon>
        <taxon>Endopterygota</taxon>
        <taxon>Coleoptera</taxon>
        <taxon>Polyphaga</taxon>
        <taxon>Cucujiformia</taxon>
        <taxon>Coccinelloidea</taxon>
        <taxon>Coccinellidae</taxon>
        <taxon>Scymninae</taxon>
        <taxon>Scymnini</taxon>
        <taxon>Cryptolaemus</taxon>
    </lineage>
</organism>
<keyword evidence="2" id="KW-1185">Reference proteome</keyword>